<comment type="caution">
    <text evidence="4">The sequence shown here is derived from an EMBL/GenBank/DDBJ whole genome shotgun (WGS) entry which is preliminary data.</text>
</comment>
<evidence type="ECO:0008006" key="6">
    <source>
        <dbReference type="Google" id="ProtNLM"/>
    </source>
</evidence>
<gene>
    <name evidence="4" type="ORF">EUX98_g9318</name>
</gene>
<dbReference type="PANTHER" id="PTHR47795">
    <property type="entry name" value="UBIQUITIN AND WLM DOMAIN-CONTAINING METALLOPROTEASE SPCC1442.07C"/>
    <property type="match status" value="1"/>
</dbReference>
<evidence type="ECO:0000313" key="4">
    <source>
        <dbReference type="EMBL" id="THH16319.1"/>
    </source>
</evidence>
<organism evidence="4 5">
    <name type="scientific">Antrodiella citrinella</name>
    <dbReference type="NCBI Taxonomy" id="2447956"/>
    <lineage>
        <taxon>Eukaryota</taxon>
        <taxon>Fungi</taxon>
        <taxon>Dikarya</taxon>
        <taxon>Basidiomycota</taxon>
        <taxon>Agaricomycotina</taxon>
        <taxon>Agaricomycetes</taxon>
        <taxon>Polyporales</taxon>
        <taxon>Steccherinaceae</taxon>
        <taxon>Antrodiella</taxon>
    </lineage>
</organism>
<dbReference type="EMBL" id="SGPM01000742">
    <property type="protein sequence ID" value="THH16319.1"/>
    <property type="molecule type" value="Genomic_DNA"/>
</dbReference>
<sequence>MVSTNDITINVSYRGSTYPISVPSSSLLADLQASIEDLTGVPVSHQKLLYKGKKTSRRPTSEDEEERTETVEGAGLKDGLKVMLVGGTKEEVGTVQREEQKAKQRETIERERRAKPQAKFPSPEALNVLRRLADDPAIRHVMQTHRFAVGVLTEFAPHEHPDKLGYNTNAGQSISLRIRTDLYDGFRPYLDVRKVLLHELTHNVWGDHDNNFKELNSQLNREVLEYERTLKANTHTLSETDPAFSSVYDSSSDLREATSFVLGGPGTGMPASRDEGVAERRRRVLEATMARLRKEEEELEGACGTDAAQSSSTGTL</sequence>
<feature type="domain" description="Ubiquitin-like" evidence="2">
    <location>
        <begin position="7"/>
        <end position="85"/>
    </location>
</feature>
<dbReference type="PANTHER" id="PTHR47795:SF1">
    <property type="entry name" value="DNA-DEPENDENT METALLOPROTEASE WSS1 HOMOLOG 2"/>
    <property type="match status" value="1"/>
</dbReference>
<dbReference type="SMART" id="SM00213">
    <property type="entry name" value="UBQ"/>
    <property type="match status" value="1"/>
</dbReference>
<reference evidence="4 5" key="1">
    <citation type="submission" date="2019-02" db="EMBL/GenBank/DDBJ databases">
        <title>Genome sequencing of the rare red list fungi Antrodiella citrinella (Flaviporus citrinellus).</title>
        <authorList>
            <person name="Buettner E."/>
            <person name="Kellner H."/>
        </authorList>
    </citation>
    <scope>NUCLEOTIDE SEQUENCE [LARGE SCALE GENOMIC DNA]</scope>
    <source>
        <strain evidence="4 5">DSM 108506</strain>
    </source>
</reference>
<dbReference type="InterPro" id="IPR000626">
    <property type="entry name" value="Ubiquitin-like_dom"/>
</dbReference>
<proteinExistence type="predicted"/>
<keyword evidence="5" id="KW-1185">Reference proteome</keyword>
<dbReference type="GO" id="GO:0070628">
    <property type="term" value="F:proteasome binding"/>
    <property type="evidence" value="ECO:0007669"/>
    <property type="project" value="TreeGrafter"/>
</dbReference>
<dbReference type="Pfam" id="PF08325">
    <property type="entry name" value="WLM"/>
    <property type="match status" value="1"/>
</dbReference>
<dbReference type="InterPro" id="IPR029071">
    <property type="entry name" value="Ubiquitin-like_domsf"/>
</dbReference>
<dbReference type="PROSITE" id="PS51397">
    <property type="entry name" value="WLM"/>
    <property type="match status" value="1"/>
</dbReference>
<dbReference type="Pfam" id="PF00240">
    <property type="entry name" value="ubiquitin"/>
    <property type="match status" value="1"/>
</dbReference>
<feature type="compositionally biased region" description="Basic and acidic residues" evidence="1">
    <location>
        <begin position="93"/>
        <end position="114"/>
    </location>
</feature>
<protein>
    <recommendedName>
        <fullName evidence="6">WLM domain-containing protein</fullName>
    </recommendedName>
</protein>
<evidence type="ECO:0000259" key="3">
    <source>
        <dbReference type="PROSITE" id="PS51397"/>
    </source>
</evidence>
<dbReference type="OrthoDB" id="49605at2759"/>
<dbReference type="Proteomes" id="UP000308730">
    <property type="component" value="Unassembled WGS sequence"/>
</dbReference>
<accession>A0A4S4LUZ3</accession>
<dbReference type="PROSITE" id="PS50053">
    <property type="entry name" value="UBIQUITIN_2"/>
    <property type="match status" value="1"/>
</dbReference>
<dbReference type="Gene3D" id="3.10.20.90">
    <property type="entry name" value="Phosphatidylinositol 3-kinase Catalytic Subunit, Chain A, domain 1"/>
    <property type="match status" value="1"/>
</dbReference>
<name>A0A4S4LUZ3_9APHY</name>
<evidence type="ECO:0000256" key="1">
    <source>
        <dbReference type="SAM" id="MobiDB-lite"/>
    </source>
</evidence>
<feature type="region of interest" description="Disordered" evidence="1">
    <location>
        <begin position="50"/>
        <end position="70"/>
    </location>
</feature>
<feature type="region of interest" description="Disordered" evidence="1">
    <location>
        <begin position="93"/>
        <end position="119"/>
    </location>
</feature>
<dbReference type="InterPro" id="IPR013536">
    <property type="entry name" value="WLM_dom"/>
</dbReference>
<feature type="region of interest" description="Disordered" evidence="1">
    <location>
        <begin position="295"/>
        <end position="316"/>
    </location>
</feature>
<feature type="domain" description="WLM" evidence="3">
    <location>
        <begin position="100"/>
        <end position="293"/>
    </location>
</feature>
<dbReference type="SUPFAM" id="SSF54236">
    <property type="entry name" value="Ubiquitin-like"/>
    <property type="match status" value="1"/>
</dbReference>
<dbReference type="AlphaFoldDB" id="A0A4S4LUZ3"/>
<evidence type="ECO:0000259" key="2">
    <source>
        <dbReference type="PROSITE" id="PS50053"/>
    </source>
</evidence>
<evidence type="ECO:0000313" key="5">
    <source>
        <dbReference type="Proteomes" id="UP000308730"/>
    </source>
</evidence>
<feature type="compositionally biased region" description="Polar residues" evidence="1">
    <location>
        <begin position="307"/>
        <end position="316"/>
    </location>
</feature>